<name>A0A165NYH5_9AGAM</name>
<feature type="chain" id="PRO_5007863524" description="Secreted protein" evidence="1">
    <location>
        <begin position="23"/>
        <end position="57"/>
    </location>
</feature>
<dbReference type="AlphaFoldDB" id="A0A165NYH5"/>
<proteinExistence type="predicted"/>
<keyword evidence="1" id="KW-0732">Signal</keyword>
<dbReference type="EMBL" id="KV425623">
    <property type="protein sequence ID" value="KZT20287.1"/>
    <property type="molecule type" value="Genomic_DNA"/>
</dbReference>
<feature type="signal peptide" evidence="1">
    <location>
        <begin position="1"/>
        <end position="22"/>
    </location>
</feature>
<organism evidence="2 3">
    <name type="scientific">Neolentinus lepideus HHB14362 ss-1</name>
    <dbReference type="NCBI Taxonomy" id="1314782"/>
    <lineage>
        <taxon>Eukaryota</taxon>
        <taxon>Fungi</taxon>
        <taxon>Dikarya</taxon>
        <taxon>Basidiomycota</taxon>
        <taxon>Agaricomycotina</taxon>
        <taxon>Agaricomycetes</taxon>
        <taxon>Gloeophyllales</taxon>
        <taxon>Gloeophyllaceae</taxon>
        <taxon>Neolentinus</taxon>
    </lineage>
</organism>
<gene>
    <name evidence="2" type="ORF">NEOLEDRAFT_1141006</name>
</gene>
<reference evidence="2 3" key="1">
    <citation type="journal article" date="2016" name="Mol. Biol. Evol.">
        <title>Comparative Genomics of Early-Diverging Mushroom-Forming Fungi Provides Insights into the Origins of Lignocellulose Decay Capabilities.</title>
        <authorList>
            <person name="Nagy L.G."/>
            <person name="Riley R."/>
            <person name="Tritt A."/>
            <person name="Adam C."/>
            <person name="Daum C."/>
            <person name="Floudas D."/>
            <person name="Sun H."/>
            <person name="Yadav J.S."/>
            <person name="Pangilinan J."/>
            <person name="Larsson K.H."/>
            <person name="Matsuura K."/>
            <person name="Barry K."/>
            <person name="Labutti K."/>
            <person name="Kuo R."/>
            <person name="Ohm R.A."/>
            <person name="Bhattacharya S.S."/>
            <person name="Shirouzu T."/>
            <person name="Yoshinaga Y."/>
            <person name="Martin F.M."/>
            <person name="Grigoriev I.V."/>
            <person name="Hibbett D.S."/>
        </authorList>
    </citation>
    <scope>NUCLEOTIDE SEQUENCE [LARGE SCALE GENOMIC DNA]</scope>
    <source>
        <strain evidence="2 3">HHB14362 ss-1</strain>
    </source>
</reference>
<evidence type="ECO:0000313" key="3">
    <source>
        <dbReference type="Proteomes" id="UP000076761"/>
    </source>
</evidence>
<sequence>MVSNSALGPAGILLACTAFLGGDSRLVCLVGSQQNNRRSKTLVQTVAALLCTSVTKA</sequence>
<accession>A0A165NYH5</accession>
<dbReference type="InParanoid" id="A0A165NYH5"/>
<protein>
    <recommendedName>
        <fullName evidence="4">Secreted protein</fullName>
    </recommendedName>
</protein>
<dbReference type="Proteomes" id="UP000076761">
    <property type="component" value="Unassembled WGS sequence"/>
</dbReference>
<evidence type="ECO:0008006" key="4">
    <source>
        <dbReference type="Google" id="ProtNLM"/>
    </source>
</evidence>
<evidence type="ECO:0000256" key="1">
    <source>
        <dbReference type="SAM" id="SignalP"/>
    </source>
</evidence>
<keyword evidence="3" id="KW-1185">Reference proteome</keyword>
<evidence type="ECO:0000313" key="2">
    <source>
        <dbReference type="EMBL" id="KZT20287.1"/>
    </source>
</evidence>